<evidence type="ECO:0000256" key="1">
    <source>
        <dbReference type="ARBA" id="ARBA00006432"/>
    </source>
</evidence>
<dbReference type="SUPFAM" id="SSF56801">
    <property type="entry name" value="Acetyl-CoA synthetase-like"/>
    <property type="match status" value="1"/>
</dbReference>
<evidence type="ECO:0000256" key="2">
    <source>
        <dbReference type="ARBA" id="ARBA00022598"/>
    </source>
</evidence>
<dbReference type="FunFam" id="3.30.300.30:FF:000008">
    <property type="entry name" value="2,3-dihydroxybenzoate-AMP ligase"/>
    <property type="match status" value="1"/>
</dbReference>
<dbReference type="EMBL" id="CP032419">
    <property type="protein sequence ID" value="AYC32752.1"/>
    <property type="molecule type" value="Genomic_DNA"/>
</dbReference>
<evidence type="ECO:0000259" key="4">
    <source>
        <dbReference type="Pfam" id="PF13193"/>
    </source>
</evidence>
<dbReference type="RefSeq" id="WP_119893372.1">
    <property type="nucleotide sequence ID" value="NZ_CP032419.1"/>
</dbReference>
<dbReference type="InterPro" id="IPR042099">
    <property type="entry name" value="ANL_N_sf"/>
</dbReference>
<proteinExistence type="inferred from homology"/>
<dbReference type="AlphaFoldDB" id="A0A385Z5G6"/>
<dbReference type="InterPro" id="IPR045851">
    <property type="entry name" value="AMP-bd_C_sf"/>
</dbReference>
<dbReference type="InterPro" id="IPR050237">
    <property type="entry name" value="ATP-dep_AMP-bd_enzyme"/>
</dbReference>
<dbReference type="Gene3D" id="3.30.300.30">
    <property type="match status" value="1"/>
</dbReference>
<dbReference type="PANTHER" id="PTHR43767">
    <property type="entry name" value="LONG-CHAIN-FATTY-ACID--COA LIGASE"/>
    <property type="match status" value="1"/>
</dbReference>
<comment type="similarity">
    <text evidence="1">Belongs to the ATP-dependent AMP-binding enzyme family.</text>
</comment>
<reference evidence="6" key="1">
    <citation type="submission" date="2018-09" db="EMBL/GenBank/DDBJ databases">
        <authorList>
            <person name="Zhu H."/>
        </authorList>
    </citation>
    <scope>NUCLEOTIDE SEQUENCE [LARGE SCALE GENOMIC DNA]</scope>
    <source>
        <strain evidence="6">K2W31S-8</strain>
    </source>
</reference>
<dbReference type="NCBIfam" id="NF004837">
    <property type="entry name" value="PRK06187.1"/>
    <property type="match status" value="1"/>
</dbReference>
<evidence type="ECO:0000313" key="6">
    <source>
        <dbReference type="Proteomes" id="UP000265560"/>
    </source>
</evidence>
<dbReference type="OrthoDB" id="9803968at2"/>
<sequence>MYLTQWLQRSLQQTPDKLVTVFGDRRHTYRQFGERVARLAGALRGLGMAPGDRVGMLALNSDRYLEYMMSVWWGGGVLNPVNIRWSVAEIVYSLDDCDTGILIVDDQFLPLVDGIRARAKRPPVFIYAGEGQTPAGLLSYEQLIVDSAPAPVADVGRGYDDLACIMYTGGTTGFPKGVMQSHQNLWSACMPRTIDMPPIQGGVVLHVAPLFHVAGLARALIQFIAGECHALVPTFDAGEVLRIIERERVTETLLVPTMILTLLAHPDFAKHDLSSLKRLTYGASPSAGAMVEQVIAALPGIELSHSYGLTEACPTVSSNLPDGHTEEARRCGRSRSVGRGGFGVLVKIVDEQGQEVPRGTVGEVIVRGPNVMQGYWNKPEETAKALRVGWLYTGDGAYMDEDGYIYIVDRIKDMIVSGGENVYSGEVESAIARHPAVLMCAVIGIPSEQWGEAVHAVVVCKPGIELAEDEVRAHCRESIAGYKCPKTVEFRAELPLSGAGKILKRDLREPFWAGKSRAVS</sequence>
<dbReference type="Proteomes" id="UP000265560">
    <property type="component" value="Chromosome"/>
</dbReference>
<evidence type="ECO:0000313" key="5">
    <source>
        <dbReference type="EMBL" id="AYC32752.1"/>
    </source>
</evidence>
<keyword evidence="2 5" id="KW-0436">Ligase</keyword>
<evidence type="ECO:0000259" key="3">
    <source>
        <dbReference type="Pfam" id="PF00501"/>
    </source>
</evidence>
<accession>A0A385Z5G6</accession>
<dbReference type="Pfam" id="PF13193">
    <property type="entry name" value="AMP-binding_C"/>
    <property type="match status" value="1"/>
</dbReference>
<dbReference type="InterPro" id="IPR020845">
    <property type="entry name" value="AMP-binding_CS"/>
</dbReference>
<dbReference type="Pfam" id="PF00501">
    <property type="entry name" value="AMP-binding"/>
    <property type="match status" value="1"/>
</dbReference>
<dbReference type="InterPro" id="IPR000873">
    <property type="entry name" value="AMP-dep_synth/lig_dom"/>
</dbReference>
<dbReference type="GO" id="GO:0016878">
    <property type="term" value="F:acid-thiol ligase activity"/>
    <property type="evidence" value="ECO:0007669"/>
    <property type="project" value="UniProtKB-ARBA"/>
</dbReference>
<feature type="domain" description="AMP-dependent synthetase/ligase" evidence="3">
    <location>
        <begin position="7"/>
        <end position="376"/>
    </location>
</feature>
<dbReference type="KEGG" id="pcav:D3880_10305"/>
<protein>
    <submittedName>
        <fullName evidence="5">Long-chain-fatty-acid--CoA ligase</fullName>
    </submittedName>
</protein>
<gene>
    <name evidence="5" type="ORF">D3880_10305</name>
</gene>
<organism evidence="5 6">
    <name type="scientific">Pseudomonas cavernae</name>
    <dbReference type="NCBI Taxonomy" id="2320867"/>
    <lineage>
        <taxon>Bacteria</taxon>
        <taxon>Pseudomonadati</taxon>
        <taxon>Pseudomonadota</taxon>
        <taxon>Gammaproteobacteria</taxon>
        <taxon>Pseudomonadales</taxon>
        <taxon>Pseudomonadaceae</taxon>
        <taxon>Pseudomonas</taxon>
    </lineage>
</organism>
<feature type="domain" description="AMP-binding enzyme C-terminal" evidence="4">
    <location>
        <begin position="426"/>
        <end position="501"/>
    </location>
</feature>
<dbReference type="PROSITE" id="PS00455">
    <property type="entry name" value="AMP_BINDING"/>
    <property type="match status" value="1"/>
</dbReference>
<dbReference type="CDD" id="cd17631">
    <property type="entry name" value="FACL_FadD13-like"/>
    <property type="match status" value="1"/>
</dbReference>
<dbReference type="Gene3D" id="3.40.50.12780">
    <property type="entry name" value="N-terminal domain of ligase-like"/>
    <property type="match status" value="1"/>
</dbReference>
<dbReference type="InterPro" id="IPR025110">
    <property type="entry name" value="AMP-bd_C"/>
</dbReference>
<keyword evidence="6" id="KW-1185">Reference proteome</keyword>
<dbReference type="PANTHER" id="PTHR43767:SF1">
    <property type="entry name" value="NONRIBOSOMAL PEPTIDE SYNTHASE PES1 (EUROFUNG)-RELATED"/>
    <property type="match status" value="1"/>
</dbReference>
<name>A0A385Z5G6_9PSED</name>